<dbReference type="FunFam" id="1.10.630.10:FF:000018">
    <property type="entry name" value="Cytochrome P450 monooxygenase"/>
    <property type="match status" value="1"/>
</dbReference>
<dbReference type="PRINTS" id="PR00385">
    <property type="entry name" value="P450"/>
</dbReference>
<name>A0A1G8WWR7_ACTMZ</name>
<accession>A0A1G8WWR7</accession>
<dbReference type="RefSeq" id="WP_092626502.1">
    <property type="nucleotide sequence ID" value="NZ_FNFM01000002.1"/>
</dbReference>
<dbReference type="InterPro" id="IPR001128">
    <property type="entry name" value="Cyt_P450"/>
</dbReference>
<dbReference type="PANTHER" id="PTHR46696">
    <property type="entry name" value="P450, PUTATIVE (EUROFUNG)-RELATED"/>
    <property type="match status" value="1"/>
</dbReference>
<evidence type="ECO:0000256" key="5">
    <source>
        <dbReference type="ARBA" id="ARBA00023004"/>
    </source>
</evidence>
<evidence type="ECO:0000313" key="9">
    <source>
        <dbReference type="Proteomes" id="UP000199213"/>
    </source>
</evidence>
<keyword evidence="4 7" id="KW-0560">Oxidoreductase</keyword>
<dbReference type="Gene3D" id="1.10.630.10">
    <property type="entry name" value="Cytochrome P450"/>
    <property type="match status" value="1"/>
</dbReference>
<proteinExistence type="inferred from homology"/>
<dbReference type="PANTHER" id="PTHR46696:SF1">
    <property type="entry name" value="CYTOCHROME P450 YJIB-RELATED"/>
    <property type="match status" value="1"/>
</dbReference>
<evidence type="ECO:0000256" key="3">
    <source>
        <dbReference type="ARBA" id="ARBA00022723"/>
    </source>
</evidence>
<evidence type="ECO:0000256" key="6">
    <source>
        <dbReference type="ARBA" id="ARBA00023033"/>
    </source>
</evidence>
<comment type="similarity">
    <text evidence="1 7">Belongs to the cytochrome P450 family.</text>
</comment>
<dbReference type="Proteomes" id="UP000199213">
    <property type="component" value="Unassembled WGS sequence"/>
</dbReference>
<dbReference type="AlphaFoldDB" id="A0A1G8WWR7"/>
<dbReference type="InterPro" id="IPR002397">
    <property type="entry name" value="Cyt_P450_B"/>
</dbReference>
<dbReference type="OrthoDB" id="5500002at2"/>
<dbReference type="PRINTS" id="PR00359">
    <property type="entry name" value="BP450"/>
</dbReference>
<protein>
    <submittedName>
        <fullName evidence="8">Cytochrome P450</fullName>
    </submittedName>
</protein>
<keyword evidence="6 7" id="KW-0503">Monooxygenase</keyword>
<sequence>MTTPETTITVGSPEFLADPHAHYAWLRTNAPVHCGRMAYMGEQDVWLVSRYEDCRLMLADDRFLRSPGGQGPAMLAGFPDSVREPIRLMTTSNMILMDDPGHRRLRKLVAKPFTPRAIERISGRVDELSHALLDELEPLGRVELRERFALPVPATVINEMVGVPHADRDRFGRGMNALVTGMARLGQESWAREMNALTELVRELIEHKRSEPGEDILTGLIQAEEDGDRLSEDELVAMVFLLVTAGYETTYNLITNAVLTLLDHPHQLARLRAAPDDEALWRSAVEEVVRYGGPIGGTKPSTTVEEVTWHDTTIPAGATVIPVLAAANRDPAAFDDPDTFDIDRRPNAHLGFGHGVHFCLGANLARMETRVALRALVRRNPNLRLATDRSELALEPMPFWTRYEELPVHLG</sequence>
<keyword evidence="5 7" id="KW-0408">Iron</keyword>
<dbReference type="SUPFAM" id="SSF48264">
    <property type="entry name" value="Cytochrome P450"/>
    <property type="match status" value="1"/>
</dbReference>
<evidence type="ECO:0000256" key="1">
    <source>
        <dbReference type="ARBA" id="ARBA00010617"/>
    </source>
</evidence>
<evidence type="ECO:0000256" key="4">
    <source>
        <dbReference type="ARBA" id="ARBA00023002"/>
    </source>
</evidence>
<dbReference type="GO" id="GO:0004497">
    <property type="term" value="F:monooxygenase activity"/>
    <property type="evidence" value="ECO:0007669"/>
    <property type="project" value="UniProtKB-KW"/>
</dbReference>
<dbReference type="Pfam" id="PF00067">
    <property type="entry name" value="p450"/>
    <property type="match status" value="1"/>
</dbReference>
<keyword evidence="2 7" id="KW-0349">Heme</keyword>
<reference evidence="9" key="1">
    <citation type="submission" date="2016-10" db="EMBL/GenBank/DDBJ databases">
        <authorList>
            <person name="Varghese N."/>
            <person name="Submissions S."/>
        </authorList>
    </citation>
    <scope>NUCLEOTIDE SEQUENCE [LARGE SCALE GENOMIC DNA]</scope>
    <source>
        <strain evidence="9">DSM 45460</strain>
    </source>
</reference>
<dbReference type="EMBL" id="FNFM01000002">
    <property type="protein sequence ID" value="SDJ82809.1"/>
    <property type="molecule type" value="Genomic_DNA"/>
</dbReference>
<keyword evidence="9" id="KW-1185">Reference proteome</keyword>
<gene>
    <name evidence="8" type="ORF">SAMN04487820_102268</name>
</gene>
<keyword evidence="3 7" id="KW-0479">Metal-binding</keyword>
<dbReference type="PROSITE" id="PS00086">
    <property type="entry name" value="CYTOCHROME_P450"/>
    <property type="match status" value="1"/>
</dbReference>
<dbReference type="GO" id="GO:0005506">
    <property type="term" value="F:iron ion binding"/>
    <property type="evidence" value="ECO:0007669"/>
    <property type="project" value="InterPro"/>
</dbReference>
<evidence type="ECO:0000256" key="2">
    <source>
        <dbReference type="ARBA" id="ARBA00022617"/>
    </source>
</evidence>
<dbReference type="GO" id="GO:0016705">
    <property type="term" value="F:oxidoreductase activity, acting on paired donors, with incorporation or reduction of molecular oxygen"/>
    <property type="evidence" value="ECO:0007669"/>
    <property type="project" value="InterPro"/>
</dbReference>
<dbReference type="GO" id="GO:0020037">
    <property type="term" value="F:heme binding"/>
    <property type="evidence" value="ECO:0007669"/>
    <property type="project" value="InterPro"/>
</dbReference>
<dbReference type="InterPro" id="IPR017972">
    <property type="entry name" value="Cyt_P450_CS"/>
</dbReference>
<evidence type="ECO:0000256" key="7">
    <source>
        <dbReference type="RuleBase" id="RU000461"/>
    </source>
</evidence>
<organism evidence="8 9">
    <name type="scientific">Actinopolyspora mzabensis</name>
    <dbReference type="NCBI Taxonomy" id="995066"/>
    <lineage>
        <taxon>Bacteria</taxon>
        <taxon>Bacillati</taxon>
        <taxon>Actinomycetota</taxon>
        <taxon>Actinomycetes</taxon>
        <taxon>Actinopolysporales</taxon>
        <taxon>Actinopolysporaceae</taxon>
        <taxon>Actinopolyspora</taxon>
    </lineage>
</organism>
<dbReference type="CDD" id="cd11029">
    <property type="entry name" value="CYP107-like"/>
    <property type="match status" value="1"/>
</dbReference>
<dbReference type="InterPro" id="IPR036396">
    <property type="entry name" value="Cyt_P450_sf"/>
</dbReference>
<evidence type="ECO:0000313" key="8">
    <source>
        <dbReference type="EMBL" id="SDJ82809.1"/>
    </source>
</evidence>